<feature type="transmembrane region" description="Helical" evidence="7">
    <location>
        <begin position="96"/>
        <end position="119"/>
    </location>
</feature>
<feature type="transmembrane region" description="Helical" evidence="7">
    <location>
        <begin position="273"/>
        <end position="292"/>
    </location>
</feature>
<evidence type="ECO:0000256" key="4">
    <source>
        <dbReference type="ARBA" id="ARBA00022692"/>
    </source>
</evidence>
<dbReference type="EMBL" id="JAAKZY010000009">
    <property type="protein sequence ID" value="NGO06995.1"/>
    <property type="molecule type" value="Genomic_DNA"/>
</dbReference>
<proteinExistence type="inferred from homology"/>
<keyword evidence="6 7" id="KW-0472">Membrane</keyword>
<feature type="region of interest" description="Disordered" evidence="8">
    <location>
        <begin position="299"/>
        <end position="322"/>
    </location>
</feature>
<name>A0A6G4UZ91_9ACTN</name>
<dbReference type="PROSITE" id="PS50928">
    <property type="entry name" value="ABC_TM1"/>
    <property type="match status" value="1"/>
</dbReference>
<evidence type="ECO:0000256" key="5">
    <source>
        <dbReference type="ARBA" id="ARBA00022989"/>
    </source>
</evidence>
<gene>
    <name evidence="10" type="ORF">G5C60_04830</name>
</gene>
<organism evidence="10 11">
    <name type="scientific">Streptomyces scabichelini</name>
    <dbReference type="NCBI Taxonomy" id="2711217"/>
    <lineage>
        <taxon>Bacteria</taxon>
        <taxon>Bacillati</taxon>
        <taxon>Actinomycetota</taxon>
        <taxon>Actinomycetes</taxon>
        <taxon>Kitasatosporales</taxon>
        <taxon>Streptomycetaceae</taxon>
        <taxon>Streptomyces</taxon>
    </lineage>
</organism>
<feature type="transmembrane region" description="Helical" evidence="7">
    <location>
        <begin position="140"/>
        <end position="160"/>
    </location>
</feature>
<dbReference type="Pfam" id="PF00528">
    <property type="entry name" value="BPD_transp_1"/>
    <property type="match status" value="1"/>
</dbReference>
<protein>
    <submittedName>
        <fullName evidence="10">ABC transporter permease</fullName>
    </submittedName>
</protein>
<feature type="transmembrane region" description="Helical" evidence="7">
    <location>
        <begin position="172"/>
        <end position="192"/>
    </location>
</feature>
<accession>A0A6G4UZ91</accession>
<comment type="subcellular location">
    <subcellularLocation>
        <location evidence="1 7">Cell membrane</location>
        <topology evidence="1 7">Multi-pass membrane protein</topology>
    </subcellularLocation>
</comment>
<evidence type="ECO:0000256" key="3">
    <source>
        <dbReference type="ARBA" id="ARBA00022475"/>
    </source>
</evidence>
<feature type="domain" description="ABC transmembrane type-1" evidence="9">
    <location>
        <begin position="92"/>
        <end position="292"/>
    </location>
</feature>
<dbReference type="SUPFAM" id="SSF161098">
    <property type="entry name" value="MetI-like"/>
    <property type="match status" value="1"/>
</dbReference>
<keyword evidence="5 7" id="KW-1133">Transmembrane helix</keyword>
<dbReference type="GO" id="GO:0005886">
    <property type="term" value="C:plasma membrane"/>
    <property type="evidence" value="ECO:0007669"/>
    <property type="project" value="UniProtKB-SubCell"/>
</dbReference>
<sequence length="322" mass="32876">MTLRPFLRPVLLTVAATAVVFTATELLPGDAGDLRRAGRASEEDIADERDRLGLDRPAAVRYLDWLYGAVRGDLGRSLVSGRTVTGVFAERLPATAALVVFALAVTVLLTAAALTVAFLRGGRGGAVATGLAAVPQSVHAAVLGTVFAGILGWLPAVSLLPPGGSPFDAPQALVLPGVTLALPSAAYATALLRGTLVDTLRRPHVSDARMRGVPPALVLVRHVLPFLLVPALRVTALVAGGLMAGTALVETMFGYPGTGSLLVSAVAVRDVPLVQAAALPPVVVLLLCMLVADRLAVRDSGRSGSTDHGRGPAVTAAVGGRA</sequence>
<keyword evidence="2 7" id="KW-0813">Transport</keyword>
<dbReference type="AlphaFoldDB" id="A0A6G4UZ91"/>
<reference evidence="10 11" key="1">
    <citation type="submission" date="2020-02" db="EMBL/GenBank/DDBJ databases">
        <title>Whole-genome analyses of novel actinobacteria.</title>
        <authorList>
            <person name="Sahin N."/>
            <person name="Gencbay T."/>
        </authorList>
    </citation>
    <scope>NUCLEOTIDE SEQUENCE [LARGE SCALE GENOMIC DNA]</scope>
    <source>
        <strain evidence="10 11">HC44</strain>
    </source>
</reference>
<evidence type="ECO:0000256" key="6">
    <source>
        <dbReference type="ARBA" id="ARBA00023136"/>
    </source>
</evidence>
<keyword evidence="4 7" id="KW-0812">Transmembrane</keyword>
<dbReference type="PANTHER" id="PTHR43163:SF3">
    <property type="entry name" value="PEPTIDE ABC TRANSPORTER PERMEASE PROTEIN"/>
    <property type="match status" value="1"/>
</dbReference>
<evidence type="ECO:0000256" key="8">
    <source>
        <dbReference type="SAM" id="MobiDB-lite"/>
    </source>
</evidence>
<dbReference type="Proteomes" id="UP000472335">
    <property type="component" value="Unassembled WGS sequence"/>
</dbReference>
<keyword evidence="3" id="KW-1003">Cell membrane</keyword>
<dbReference type="GO" id="GO:0055085">
    <property type="term" value="P:transmembrane transport"/>
    <property type="evidence" value="ECO:0007669"/>
    <property type="project" value="InterPro"/>
</dbReference>
<evidence type="ECO:0000313" key="11">
    <source>
        <dbReference type="Proteomes" id="UP000472335"/>
    </source>
</evidence>
<evidence type="ECO:0000313" key="10">
    <source>
        <dbReference type="EMBL" id="NGO06995.1"/>
    </source>
</evidence>
<evidence type="ECO:0000259" key="9">
    <source>
        <dbReference type="PROSITE" id="PS50928"/>
    </source>
</evidence>
<dbReference type="Gene3D" id="1.10.3720.10">
    <property type="entry name" value="MetI-like"/>
    <property type="match status" value="1"/>
</dbReference>
<evidence type="ECO:0000256" key="1">
    <source>
        <dbReference type="ARBA" id="ARBA00004651"/>
    </source>
</evidence>
<comment type="similarity">
    <text evidence="7">Belongs to the binding-protein-dependent transport system permease family.</text>
</comment>
<feature type="compositionally biased region" description="Basic and acidic residues" evidence="8">
    <location>
        <begin position="299"/>
        <end position="310"/>
    </location>
</feature>
<keyword evidence="11" id="KW-1185">Reference proteome</keyword>
<evidence type="ECO:0000256" key="7">
    <source>
        <dbReference type="RuleBase" id="RU363032"/>
    </source>
</evidence>
<dbReference type="InterPro" id="IPR000515">
    <property type="entry name" value="MetI-like"/>
</dbReference>
<evidence type="ECO:0000256" key="2">
    <source>
        <dbReference type="ARBA" id="ARBA00022448"/>
    </source>
</evidence>
<dbReference type="CDD" id="cd06261">
    <property type="entry name" value="TM_PBP2"/>
    <property type="match status" value="1"/>
</dbReference>
<dbReference type="InterPro" id="IPR035906">
    <property type="entry name" value="MetI-like_sf"/>
</dbReference>
<dbReference type="PANTHER" id="PTHR43163">
    <property type="entry name" value="DIPEPTIDE TRANSPORT SYSTEM PERMEASE PROTEIN DPPB-RELATED"/>
    <property type="match status" value="1"/>
</dbReference>
<comment type="caution">
    <text evidence="10">The sequence shown here is derived from an EMBL/GenBank/DDBJ whole genome shotgun (WGS) entry which is preliminary data.</text>
</comment>
<dbReference type="RefSeq" id="WP_165254915.1">
    <property type="nucleotide sequence ID" value="NZ_JAAKZY010000009.1"/>
</dbReference>